<comment type="pathway">
    <text evidence="2">Protein modification; protein glycosylation.</text>
</comment>
<comment type="catalytic activity">
    <reaction evidence="16">
        <text>a 3-O-[N-acetyl-alpha-D-galactosaminyl]-L-threonyl-[protein] + CMP-N-acetyl-beta-neuraminate = a 3-O-[N-acetyl-alpha-neuraminosyl-(2-&gt;6)-N-acetyl-alpha-D-galactosaminyl]-L-threonyl-[protein] + CMP + H(+)</text>
        <dbReference type="Rhea" id="RHEA:81643"/>
        <dbReference type="Rhea" id="RHEA-COMP:11689"/>
        <dbReference type="Rhea" id="RHEA-COMP:19720"/>
        <dbReference type="ChEBI" id="CHEBI:15378"/>
        <dbReference type="ChEBI" id="CHEBI:57812"/>
        <dbReference type="ChEBI" id="CHEBI:60377"/>
        <dbReference type="ChEBI" id="CHEBI:87075"/>
        <dbReference type="ChEBI" id="CHEBI:231970"/>
    </reaction>
    <physiologicalReaction direction="left-to-right" evidence="16">
        <dbReference type="Rhea" id="RHEA:81644"/>
    </physiologicalReaction>
</comment>
<keyword evidence="19" id="KW-1185">Reference proteome</keyword>
<comment type="caution">
    <text evidence="18">The sequence shown here is derived from an EMBL/GenBank/DDBJ whole genome shotgun (WGS) entry which is preliminary data.</text>
</comment>
<keyword evidence="8" id="KW-1133">Transmembrane helix</keyword>
<dbReference type="Gene3D" id="3.90.1480.20">
    <property type="entry name" value="Glycosyl transferase family 29"/>
    <property type="match status" value="1"/>
</dbReference>
<dbReference type="PANTHER" id="PTHR45941:SF4">
    <property type="entry name" value="ST6 N-ACETYLGALACTOSAMINIDE ALPHA-2,6-SIALYLTRANSFERASE 2"/>
    <property type="match status" value="1"/>
</dbReference>
<evidence type="ECO:0000256" key="6">
    <source>
        <dbReference type="ARBA" id="ARBA00022692"/>
    </source>
</evidence>
<keyword evidence="6" id="KW-0812">Transmembrane</keyword>
<gene>
    <name evidence="18" type="ORF">GDO54_008084</name>
</gene>
<organism evidence="18 19">
    <name type="scientific">Pyxicephalus adspersus</name>
    <name type="common">African bullfrog</name>
    <dbReference type="NCBI Taxonomy" id="30357"/>
    <lineage>
        <taxon>Eukaryota</taxon>
        <taxon>Metazoa</taxon>
        <taxon>Chordata</taxon>
        <taxon>Craniata</taxon>
        <taxon>Vertebrata</taxon>
        <taxon>Euteleostomi</taxon>
        <taxon>Amphibia</taxon>
        <taxon>Batrachia</taxon>
        <taxon>Anura</taxon>
        <taxon>Neobatrachia</taxon>
        <taxon>Ranoidea</taxon>
        <taxon>Pyxicephalidae</taxon>
        <taxon>Pyxicephalinae</taxon>
        <taxon>Pyxicephalus</taxon>
    </lineage>
</organism>
<keyword evidence="7" id="KW-0735">Signal-anchor</keyword>
<dbReference type="FunFam" id="3.90.1480.20:FF:000015">
    <property type="entry name" value="Lactosylceramide alpha-2,3-sialyltransferase"/>
    <property type="match status" value="1"/>
</dbReference>
<evidence type="ECO:0000256" key="5">
    <source>
        <dbReference type="ARBA" id="ARBA00022679"/>
    </source>
</evidence>
<dbReference type="GO" id="GO:0000139">
    <property type="term" value="C:Golgi membrane"/>
    <property type="evidence" value="ECO:0007669"/>
    <property type="project" value="UniProtKB-SubCell"/>
</dbReference>
<evidence type="ECO:0000256" key="15">
    <source>
        <dbReference type="ARBA" id="ARBA00050664"/>
    </source>
</evidence>
<dbReference type="InterPro" id="IPR038578">
    <property type="entry name" value="GT29-like_sf"/>
</dbReference>
<dbReference type="PIRSF" id="PIRSF005557">
    <property type="entry name" value="Sialyl_trans"/>
    <property type="match status" value="1"/>
</dbReference>
<dbReference type="InterPro" id="IPR012163">
    <property type="entry name" value="Sialyl_trans"/>
</dbReference>
<accession>A0AAV3AE24</accession>
<evidence type="ECO:0000256" key="9">
    <source>
        <dbReference type="ARBA" id="ARBA00023034"/>
    </source>
</evidence>
<evidence type="ECO:0000256" key="3">
    <source>
        <dbReference type="ARBA" id="ARBA00006003"/>
    </source>
</evidence>
<dbReference type="PANTHER" id="PTHR45941">
    <property type="entry name" value="ALPHA-N-ACETYLGALACTOSAMINIDE ALPHA-2,6-SIALYLTRANSFERASE 2-LIKE-RELATED"/>
    <property type="match status" value="1"/>
</dbReference>
<dbReference type="Proteomes" id="UP001181693">
    <property type="component" value="Unassembled WGS sequence"/>
</dbReference>
<evidence type="ECO:0000313" key="18">
    <source>
        <dbReference type="EMBL" id="DBA27611.1"/>
    </source>
</evidence>
<evidence type="ECO:0000256" key="1">
    <source>
        <dbReference type="ARBA" id="ARBA00004323"/>
    </source>
</evidence>
<dbReference type="EMBL" id="DYDO01000003">
    <property type="protein sequence ID" value="DBA27611.1"/>
    <property type="molecule type" value="Genomic_DNA"/>
</dbReference>
<dbReference type="InterPro" id="IPR001675">
    <property type="entry name" value="Glyco_trans_29"/>
</dbReference>
<dbReference type="Pfam" id="PF00777">
    <property type="entry name" value="Glyco_transf_29"/>
    <property type="match status" value="1"/>
</dbReference>
<evidence type="ECO:0000256" key="8">
    <source>
        <dbReference type="ARBA" id="ARBA00022989"/>
    </source>
</evidence>
<evidence type="ECO:0000256" key="7">
    <source>
        <dbReference type="ARBA" id="ARBA00022968"/>
    </source>
</evidence>
<evidence type="ECO:0000256" key="16">
    <source>
        <dbReference type="ARBA" id="ARBA00052285"/>
    </source>
</evidence>
<keyword evidence="12" id="KW-0325">Glycoprotein</keyword>
<keyword evidence="9" id="KW-0333">Golgi apparatus</keyword>
<comment type="catalytic activity">
    <reaction evidence="13">
        <text>a beta-D-galactosyl-(1-&gt;3)-N-acetyl-alpha-D-galactosaminyl derivative + CMP-N-acetyl-beta-neuraminate = a beta-D-galactosyl-(1-&gt;3)-[N-acetyl-alpha-neuraminyl-(2-&gt;6)]-N-acetyl-alpha-D-galactosaminyl derivative + CMP + H(+)</text>
        <dbReference type="Rhea" id="RHEA:11136"/>
        <dbReference type="ChEBI" id="CHEBI:15378"/>
        <dbReference type="ChEBI" id="CHEBI:57812"/>
        <dbReference type="ChEBI" id="CHEBI:60377"/>
        <dbReference type="ChEBI" id="CHEBI:133470"/>
        <dbReference type="ChEBI" id="CHEBI:140764"/>
        <dbReference type="EC" id="2.4.3.3"/>
    </reaction>
    <physiologicalReaction direction="left-to-right" evidence="13">
        <dbReference type="Rhea" id="RHEA:11137"/>
    </physiologicalReaction>
</comment>
<evidence type="ECO:0000256" key="17">
    <source>
        <dbReference type="PIRSR" id="PIRSR005557-2"/>
    </source>
</evidence>
<keyword evidence="10" id="KW-0472">Membrane</keyword>
<evidence type="ECO:0000256" key="13">
    <source>
        <dbReference type="ARBA" id="ARBA00036348"/>
    </source>
</evidence>
<comment type="subcellular location">
    <subcellularLocation>
        <location evidence="1">Golgi apparatus membrane</location>
        <topology evidence="1">Single-pass type II membrane protein</topology>
    </subcellularLocation>
</comment>
<evidence type="ECO:0000313" key="19">
    <source>
        <dbReference type="Proteomes" id="UP001181693"/>
    </source>
</evidence>
<comment type="similarity">
    <text evidence="3">Belongs to the glycosyltransferase 29 family.</text>
</comment>
<name>A0AAV3AE24_PYXAD</name>
<evidence type="ECO:0000256" key="2">
    <source>
        <dbReference type="ARBA" id="ARBA00004922"/>
    </source>
</evidence>
<dbReference type="AlphaFoldDB" id="A0AAV3AE24"/>
<evidence type="ECO:0000256" key="12">
    <source>
        <dbReference type="ARBA" id="ARBA00023180"/>
    </source>
</evidence>
<keyword evidence="11" id="KW-1015">Disulfide bond</keyword>
<feature type="disulfide bond" evidence="17">
    <location>
        <begin position="91"/>
        <end position="257"/>
    </location>
</feature>
<sequence length="315" mass="36727">MHVHSKCPNNIREKFRNSEKFKKIFLETIPVLQWKKHAQESEYERLRKYSGAQGWMGVTWQILNETLNLMNSTGNGYMFDTWKGASPCIRCAVVGNGGILNGSRMGKEIDSHDYIFRMNGAITNGFEEDVGSRASFYFFSTNTMMNSFAAYGPRGFKNIPRTKETRFVILPDHDRDYLIVRAALTNSIIDRGRDKGKNPEHFFGKNLTTEHFKILHPDFMRYLRNRFLWAPILNTKSRDIYRPSTGASILLAAIHTCDQVSAYGFMTPNYKKFSDHYFDVKYNEVAFYANHHFMKEMNLWQELHKAGIITLYMRD</sequence>
<proteinExistence type="inferred from homology"/>
<evidence type="ECO:0000256" key="4">
    <source>
        <dbReference type="ARBA" id="ARBA00022676"/>
    </source>
</evidence>
<keyword evidence="5" id="KW-0808">Transferase</keyword>
<evidence type="ECO:0000256" key="10">
    <source>
        <dbReference type="ARBA" id="ARBA00023136"/>
    </source>
</evidence>
<evidence type="ECO:0000256" key="11">
    <source>
        <dbReference type="ARBA" id="ARBA00023157"/>
    </source>
</evidence>
<dbReference type="GO" id="GO:0001665">
    <property type="term" value="F:alpha-N-acetylgalactosaminide alpha-2,6-sialyltransferase activity"/>
    <property type="evidence" value="ECO:0007669"/>
    <property type="project" value="UniProtKB-EC"/>
</dbReference>
<comment type="catalytic activity">
    <reaction evidence="15">
        <text>a 3-O-[N-acetyl-alpha-neuraminyl-(2-&gt;3)-beta-D-galactosyl-(1-&gt;3)-N-acetyl-alpha-D-galactosaminyl]-L-threonyl-[protein] + CMP-N-acetyl-beta-neuraminate = a 3-O-{alpha-Neu5Ac-(2-&gt;3)-beta-D-Gal-(1-&gt;3)-[alpha-Neu5Ac-(2-&gt;6)]-alpha-D-GalNAc}-L-threonyl-[protein] + CMP + H(+)</text>
        <dbReference type="Rhea" id="RHEA:81659"/>
        <dbReference type="Rhea" id="RHEA-COMP:14417"/>
        <dbReference type="Rhea" id="RHEA-COMP:16763"/>
        <dbReference type="ChEBI" id="CHEBI:15378"/>
        <dbReference type="ChEBI" id="CHEBI:57812"/>
        <dbReference type="ChEBI" id="CHEBI:60377"/>
        <dbReference type="ChEBI" id="CHEBI:139598"/>
        <dbReference type="ChEBI" id="CHEBI:156398"/>
    </reaction>
    <physiologicalReaction direction="left-to-right" evidence="15">
        <dbReference type="Rhea" id="RHEA:81660"/>
    </physiologicalReaction>
</comment>
<evidence type="ECO:0000256" key="14">
    <source>
        <dbReference type="ARBA" id="ARBA00039109"/>
    </source>
</evidence>
<dbReference type="EC" id="2.4.3.3" evidence="14"/>
<keyword evidence="4" id="KW-0328">Glycosyltransferase</keyword>
<reference evidence="18" key="1">
    <citation type="thesis" date="2020" institute="ProQuest LLC" country="789 East Eisenhower Parkway, Ann Arbor, MI, USA">
        <title>Comparative Genomics and Chromosome Evolution.</title>
        <authorList>
            <person name="Mudd A.B."/>
        </authorList>
    </citation>
    <scope>NUCLEOTIDE SEQUENCE</scope>
    <source>
        <strain evidence="18">1538</strain>
        <tissue evidence="18">Blood</tissue>
    </source>
</reference>
<protein>
    <recommendedName>
        <fullName evidence="14">alpha-N-acetylgalactosaminide alpha-2,6-sialyltransferase</fullName>
        <ecNumber evidence="14">2.4.3.3</ecNumber>
    </recommendedName>
</protein>